<reference evidence="2 3" key="1">
    <citation type="submission" date="2021-03" db="EMBL/GenBank/DDBJ databases">
        <authorList>
            <person name="Kanchanasin P."/>
            <person name="Saeng-In P."/>
            <person name="Phongsopitanun W."/>
            <person name="Yuki M."/>
            <person name="Kudo T."/>
            <person name="Ohkuma M."/>
            <person name="Tanasupawat S."/>
        </authorList>
    </citation>
    <scope>NUCLEOTIDE SEQUENCE [LARGE SCALE GENOMIC DNA]</scope>
    <source>
        <strain evidence="2 3">L46</strain>
    </source>
</reference>
<feature type="region of interest" description="Disordered" evidence="1">
    <location>
        <begin position="1"/>
        <end position="57"/>
    </location>
</feature>
<gene>
    <name evidence="2" type="ORF">J4557_23625</name>
</gene>
<name>A0ABS3R3C8_9ACTN</name>
<dbReference type="RefSeq" id="WP_208268919.1">
    <property type="nucleotide sequence ID" value="NZ_BAAAGM010000078.1"/>
</dbReference>
<evidence type="ECO:0000313" key="3">
    <source>
        <dbReference type="Proteomes" id="UP000666915"/>
    </source>
</evidence>
<sequence>MSDDPPQPSRYPGPYRSFQGRNRVPAAALGGEDAEPAVESGQAEADGQEDRPEGPVA</sequence>
<comment type="caution">
    <text evidence="2">The sequence shown here is derived from an EMBL/GenBank/DDBJ whole genome shotgun (WGS) entry which is preliminary data.</text>
</comment>
<dbReference type="EMBL" id="JAGEOK010000015">
    <property type="protein sequence ID" value="MBO2440522.1"/>
    <property type="molecule type" value="Genomic_DNA"/>
</dbReference>
<protein>
    <submittedName>
        <fullName evidence="2">Uncharacterized protein</fullName>
    </submittedName>
</protein>
<dbReference type="Proteomes" id="UP000666915">
    <property type="component" value="Unassembled WGS sequence"/>
</dbReference>
<keyword evidence="3" id="KW-1185">Reference proteome</keyword>
<evidence type="ECO:0000256" key="1">
    <source>
        <dbReference type="SAM" id="MobiDB-lite"/>
    </source>
</evidence>
<accession>A0ABS3R3C8</accession>
<evidence type="ECO:0000313" key="2">
    <source>
        <dbReference type="EMBL" id="MBO2440522.1"/>
    </source>
</evidence>
<feature type="compositionally biased region" description="Basic and acidic residues" evidence="1">
    <location>
        <begin position="48"/>
        <end position="57"/>
    </location>
</feature>
<organism evidence="2 3">
    <name type="scientific">Actinomadura nitritigenes</name>
    <dbReference type="NCBI Taxonomy" id="134602"/>
    <lineage>
        <taxon>Bacteria</taxon>
        <taxon>Bacillati</taxon>
        <taxon>Actinomycetota</taxon>
        <taxon>Actinomycetes</taxon>
        <taxon>Streptosporangiales</taxon>
        <taxon>Thermomonosporaceae</taxon>
        <taxon>Actinomadura</taxon>
    </lineage>
</organism>
<feature type="compositionally biased region" description="Pro residues" evidence="1">
    <location>
        <begin position="1"/>
        <end position="11"/>
    </location>
</feature>
<proteinExistence type="predicted"/>